<dbReference type="OrthoDB" id="9952429at2"/>
<evidence type="ECO:0000256" key="1">
    <source>
        <dbReference type="SAM" id="Phobius"/>
    </source>
</evidence>
<protein>
    <submittedName>
        <fullName evidence="2">Uncharacterized protein</fullName>
    </submittedName>
</protein>
<sequence>MTTVTTAEDRARAQEVASIINSQIHRGVLMSLGASGLIATIFEGMSALMFDARILPFNKNGERAARPAKMKVFVALGGDDTYTVVAVNKGVDHARKTTVYADDLNAVLLALDFDGAEPFNPRYTH</sequence>
<keyword evidence="1" id="KW-1133">Transmembrane helix</keyword>
<evidence type="ECO:0000313" key="3">
    <source>
        <dbReference type="Proteomes" id="UP000076929"/>
    </source>
</evidence>
<dbReference type="AlphaFoldDB" id="A0A172QXY1"/>
<accession>A0A172QXY1</accession>
<dbReference type="KEGG" id="ccjz:ccrud_14265"/>
<keyword evidence="1" id="KW-0472">Membrane</keyword>
<name>A0A172QXY1_9CORY</name>
<reference evidence="2 3" key="1">
    <citation type="submission" date="2016-05" db="EMBL/GenBank/DDBJ databases">
        <title>Complete genome sequence of Corynebacterium crudilactis, a new Corynebacterium species isolated from raw cow's milk.</title>
        <authorList>
            <person name="Christian R."/>
            <person name="Zimmermann J."/>
            <person name="Lipski A."/>
            <person name="Kalinowski J."/>
        </authorList>
    </citation>
    <scope>NUCLEOTIDE SEQUENCE [LARGE SCALE GENOMIC DNA]</scope>
    <source>
        <strain evidence="2 3">JZ16</strain>
        <plasmid evidence="2 3">pCRULAC1</plasmid>
    </source>
</reference>
<keyword evidence="1" id="KW-0812">Transmembrane</keyword>
<dbReference type="EMBL" id="CP015623">
    <property type="protein sequence ID" value="ANE05501.1"/>
    <property type="molecule type" value="Genomic_DNA"/>
</dbReference>
<dbReference type="RefSeq" id="WP_066570273.1">
    <property type="nucleotide sequence ID" value="NZ_CP015623.1"/>
</dbReference>
<organism evidence="2 3">
    <name type="scientific">Corynebacterium crudilactis</name>
    <dbReference type="NCBI Taxonomy" id="1652495"/>
    <lineage>
        <taxon>Bacteria</taxon>
        <taxon>Bacillati</taxon>
        <taxon>Actinomycetota</taxon>
        <taxon>Actinomycetes</taxon>
        <taxon>Mycobacteriales</taxon>
        <taxon>Corynebacteriaceae</taxon>
        <taxon>Corynebacterium</taxon>
    </lineage>
</organism>
<proteinExistence type="predicted"/>
<gene>
    <name evidence="2" type="ORF">ccrud_14265</name>
</gene>
<dbReference type="Proteomes" id="UP000076929">
    <property type="component" value="Plasmid pCRULAC1"/>
</dbReference>
<keyword evidence="3" id="KW-1185">Reference proteome</keyword>
<keyword evidence="2" id="KW-0614">Plasmid</keyword>
<geneLocation type="plasmid" evidence="2 3">
    <name>pCRULAC1</name>
</geneLocation>
<feature type="transmembrane region" description="Helical" evidence="1">
    <location>
        <begin position="28"/>
        <end position="50"/>
    </location>
</feature>
<evidence type="ECO:0000313" key="2">
    <source>
        <dbReference type="EMBL" id="ANE05501.1"/>
    </source>
</evidence>